<organism evidence="1 2">
    <name type="scientific">Micromonospora yangpuensis</name>
    <dbReference type="NCBI Taxonomy" id="683228"/>
    <lineage>
        <taxon>Bacteria</taxon>
        <taxon>Bacillati</taxon>
        <taxon>Actinomycetota</taxon>
        <taxon>Actinomycetes</taxon>
        <taxon>Micromonosporales</taxon>
        <taxon>Micromonosporaceae</taxon>
        <taxon>Micromonospora</taxon>
    </lineage>
</organism>
<evidence type="ECO:0000313" key="1">
    <source>
        <dbReference type="EMBL" id="SCL62860.1"/>
    </source>
</evidence>
<dbReference type="Proteomes" id="UP000198937">
    <property type="component" value="Unassembled WGS sequence"/>
</dbReference>
<name>A0A1C6VAG5_9ACTN</name>
<proteinExistence type="predicted"/>
<sequence>MQSKTKNYSRFAIVIAAMLAAVFGFSSNTGNNNQNWS</sequence>
<reference evidence="2" key="1">
    <citation type="submission" date="2016-06" db="EMBL/GenBank/DDBJ databases">
        <authorList>
            <person name="Varghese N."/>
            <person name="Submissions Spin"/>
        </authorList>
    </citation>
    <scope>NUCLEOTIDE SEQUENCE [LARGE SCALE GENOMIC DNA]</scope>
    <source>
        <strain evidence="2">DSM 45577</strain>
    </source>
</reference>
<evidence type="ECO:0000313" key="2">
    <source>
        <dbReference type="Proteomes" id="UP000198937"/>
    </source>
</evidence>
<dbReference type="AlphaFoldDB" id="A0A1C6VAG5"/>
<gene>
    <name evidence="1" type="ORF">GA0070617_5041</name>
</gene>
<accession>A0A1C6VAG5</accession>
<protein>
    <submittedName>
        <fullName evidence="1">Uncharacterized protein</fullName>
    </submittedName>
</protein>
<keyword evidence="2" id="KW-1185">Reference proteome</keyword>
<dbReference type="EMBL" id="FMIA01000002">
    <property type="protein sequence ID" value="SCL62860.1"/>
    <property type="molecule type" value="Genomic_DNA"/>
</dbReference>